<dbReference type="WBParaSite" id="nRc.2.0.1.t01611-RA">
    <property type="protein sequence ID" value="nRc.2.0.1.t01611-RA"/>
    <property type="gene ID" value="nRc.2.0.1.g01611"/>
</dbReference>
<organism evidence="1 2">
    <name type="scientific">Romanomermis culicivorax</name>
    <name type="common">Nematode worm</name>
    <dbReference type="NCBI Taxonomy" id="13658"/>
    <lineage>
        <taxon>Eukaryota</taxon>
        <taxon>Metazoa</taxon>
        <taxon>Ecdysozoa</taxon>
        <taxon>Nematoda</taxon>
        <taxon>Enoplea</taxon>
        <taxon>Dorylaimia</taxon>
        <taxon>Mermithida</taxon>
        <taxon>Mermithoidea</taxon>
        <taxon>Mermithidae</taxon>
        <taxon>Romanomermis</taxon>
    </lineage>
</organism>
<dbReference type="AlphaFoldDB" id="A0A915HJV0"/>
<sequence>MKNTSLLITNAQYVEKDQEIIAVYLEDFFVEEDMQTLTLLFEDEHIEFNDENYDAEDFELIEDVEAMENDI</sequence>
<proteinExistence type="predicted"/>
<evidence type="ECO:0000313" key="2">
    <source>
        <dbReference type="WBParaSite" id="nRc.2.0.1.t01611-RA"/>
    </source>
</evidence>
<evidence type="ECO:0000313" key="1">
    <source>
        <dbReference type="Proteomes" id="UP000887565"/>
    </source>
</evidence>
<name>A0A915HJV0_ROMCU</name>
<accession>A0A915HJV0</accession>
<protein>
    <submittedName>
        <fullName evidence="2">Uncharacterized protein</fullName>
    </submittedName>
</protein>
<keyword evidence="1" id="KW-1185">Reference proteome</keyword>
<dbReference type="Proteomes" id="UP000887565">
    <property type="component" value="Unplaced"/>
</dbReference>
<reference evidence="2" key="1">
    <citation type="submission" date="2022-11" db="UniProtKB">
        <authorList>
            <consortium name="WormBaseParasite"/>
        </authorList>
    </citation>
    <scope>IDENTIFICATION</scope>
</reference>